<dbReference type="AlphaFoldDB" id="A0AAV1JSI9"/>
<feature type="coiled-coil region" evidence="1">
    <location>
        <begin position="17"/>
        <end position="51"/>
    </location>
</feature>
<feature type="region of interest" description="Disordered" evidence="2">
    <location>
        <begin position="95"/>
        <end position="116"/>
    </location>
</feature>
<protein>
    <recommendedName>
        <fullName evidence="5">Protein Spindly</fullName>
    </recommendedName>
</protein>
<accession>A0AAV1JSI9</accession>
<name>A0AAV1JSI9_9NEOP</name>
<feature type="compositionally biased region" description="Basic and acidic residues" evidence="2">
    <location>
        <begin position="101"/>
        <end position="116"/>
    </location>
</feature>
<comment type="caution">
    <text evidence="3">The sequence shown here is derived from an EMBL/GenBank/DDBJ whole genome shotgun (WGS) entry which is preliminary data.</text>
</comment>
<keyword evidence="4" id="KW-1185">Reference proteome</keyword>
<dbReference type="Proteomes" id="UP001497472">
    <property type="component" value="Unassembled WGS sequence"/>
</dbReference>
<evidence type="ECO:0000256" key="1">
    <source>
        <dbReference type="SAM" id="Coils"/>
    </source>
</evidence>
<evidence type="ECO:0000313" key="3">
    <source>
        <dbReference type="EMBL" id="CAK1552479.1"/>
    </source>
</evidence>
<evidence type="ECO:0000256" key="2">
    <source>
        <dbReference type="SAM" id="MobiDB-lite"/>
    </source>
</evidence>
<proteinExistence type="predicted"/>
<evidence type="ECO:0008006" key="5">
    <source>
        <dbReference type="Google" id="ProtNLM"/>
    </source>
</evidence>
<reference evidence="3 4" key="1">
    <citation type="submission" date="2023-11" db="EMBL/GenBank/DDBJ databases">
        <authorList>
            <person name="Okamura Y."/>
        </authorList>
    </citation>
    <scope>NUCLEOTIDE SEQUENCE [LARGE SCALE GENOMIC DNA]</scope>
</reference>
<evidence type="ECO:0000313" key="4">
    <source>
        <dbReference type="Proteomes" id="UP001497472"/>
    </source>
</evidence>
<dbReference type="EMBL" id="CAVLEF010000144">
    <property type="protein sequence ID" value="CAK1552479.1"/>
    <property type="molecule type" value="Genomic_DNA"/>
</dbReference>
<organism evidence="3 4">
    <name type="scientific">Leptosia nina</name>
    <dbReference type="NCBI Taxonomy" id="320188"/>
    <lineage>
        <taxon>Eukaryota</taxon>
        <taxon>Metazoa</taxon>
        <taxon>Ecdysozoa</taxon>
        <taxon>Arthropoda</taxon>
        <taxon>Hexapoda</taxon>
        <taxon>Insecta</taxon>
        <taxon>Pterygota</taxon>
        <taxon>Neoptera</taxon>
        <taxon>Endopterygota</taxon>
        <taxon>Lepidoptera</taxon>
        <taxon>Glossata</taxon>
        <taxon>Ditrysia</taxon>
        <taxon>Papilionoidea</taxon>
        <taxon>Pieridae</taxon>
        <taxon>Pierinae</taxon>
        <taxon>Leptosia</taxon>
    </lineage>
</organism>
<gene>
    <name evidence="3" type="ORF">LNINA_LOCUS11521</name>
</gene>
<keyword evidence="1" id="KW-0175">Coiled coil</keyword>
<feature type="coiled-coil region" evidence="1">
    <location>
        <begin position="217"/>
        <end position="291"/>
    </location>
</feature>
<sequence>MDESIISNKTEVEDVQCNEVTERYNSLKKQYDNLASNFEALNQELHETRRGYETALEMQSHVRADLELYKVEEQKQRDDLLSSITVLQEEISSLRNKRKEKSTESRTTPESDTKEVEQIQCELSSATYELDLVKSALEEARAEVLTWRLKFEELMAEIRELREAADIRKEEIKNAEEKEAIALAELAETRAMLNQIDSGDQPLAKGNSIFAEVEDKRQEIAKNLLQIKQSNAKLRQEIANKQTAVEILLHEKQTIWEEQAGATAHHDQELIDSYEHRITQLEALCERQRRELCRWFGKISDPTTPGWLPELIEQWKLECEKLRRDLLAQTPIRISSGALIRELQRKLALLSTDTLKQSPAQDNKNEISVYKVPAKVEPKKLDVRKKVTFN</sequence>